<feature type="non-terminal residue" evidence="3">
    <location>
        <position position="1"/>
    </location>
</feature>
<sequence length="85" mass="9515">MSFTGKYELQSQENFEAFMKAAGLPDEQIQRGKDTKTISEIVQNGNKFKITVTAGPRVMTNEFTLGEECEIQIMSGEKAKVSHQL</sequence>
<dbReference type="OrthoDB" id="9971011at2759"/>
<comment type="caution">
    <text evidence="3">The sequence shown here is derived from an EMBL/GenBank/DDBJ whole genome shotgun (WGS) entry which is preliminary data.</text>
</comment>
<dbReference type="Gene3D" id="2.40.128.20">
    <property type="match status" value="1"/>
</dbReference>
<dbReference type="PANTHER" id="PTHR11955">
    <property type="entry name" value="FATTY ACID BINDING PROTEIN"/>
    <property type="match status" value="1"/>
</dbReference>
<feature type="non-terminal residue" evidence="3">
    <location>
        <position position="85"/>
    </location>
</feature>
<evidence type="ECO:0000256" key="1">
    <source>
        <dbReference type="ARBA" id="ARBA00008390"/>
    </source>
</evidence>
<dbReference type="Proteomes" id="UP000562322">
    <property type="component" value="Unassembled WGS sequence"/>
</dbReference>
<dbReference type="AlphaFoldDB" id="A0A7L0W9U9"/>
<protein>
    <submittedName>
        <fullName evidence="3">FABPL protein</fullName>
    </submittedName>
</protein>
<dbReference type="PROSITE" id="PS00214">
    <property type="entry name" value="FABP"/>
    <property type="match status" value="1"/>
</dbReference>
<proteinExistence type="inferred from homology"/>
<dbReference type="Pfam" id="PF14651">
    <property type="entry name" value="Lipocalin_7"/>
    <property type="match status" value="1"/>
</dbReference>
<name>A0A7L0W9U9_ALELA</name>
<dbReference type="SUPFAM" id="SSF50814">
    <property type="entry name" value="Lipocalins"/>
    <property type="match status" value="1"/>
</dbReference>
<evidence type="ECO:0000313" key="4">
    <source>
        <dbReference type="Proteomes" id="UP000562322"/>
    </source>
</evidence>
<accession>A0A7L0W9U9</accession>
<dbReference type="EMBL" id="VXAV01004673">
    <property type="protein sequence ID" value="NXL87867.1"/>
    <property type="molecule type" value="Genomic_DNA"/>
</dbReference>
<dbReference type="InterPro" id="IPR000463">
    <property type="entry name" value="Fatty_acid-bd"/>
</dbReference>
<reference evidence="3 4" key="1">
    <citation type="submission" date="2019-09" db="EMBL/GenBank/DDBJ databases">
        <title>Bird 10,000 Genomes (B10K) Project - Family phase.</title>
        <authorList>
            <person name="Zhang G."/>
        </authorList>
    </citation>
    <scope>NUCLEOTIDE SEQUENCE [LARGE SCALE GENOMIC DNA]</scope>
    <source>
        <strain evidence="3">B10K-DU-001-39</strain>
        <tissue evidence="3">Muscle</tissue>
    </source>
</reference>
<dbReference type="GO" id="GO:0008289">
    <property type="term" value="F:lipid binding"/>
    <property type="evidence" value="ECO:0007669"/>
    <property type="project" value="InterPro"/>
</dbReference>
<keyword evidence="4" id="KW-1185">Reference proteome</keyword>
<comment type="similarity">
    <text evidence="1">Belongs to the calycin superfamily. Fatty-acid binding protein (FABP) family.</text>
</comment>
<dbReference type="InterPro" id="IPR031259">
    <property type="entry name" value="ILBP"/>
</dbReference>
<evidence type="ECO:0000259" key="2">
    <source>
        <dbReference type="PROSITE" id="PS00214"/>
    </source>
</evidence>
<evidence type="ECO:0000313" key="3">
    <source>
        <dbReference type="EMBL" id="NXL87867.1"/>
    </source>
</evidence>
<dbReference type="InterPro" id="IPR012674">
    <property type="entry name" value="Calycin"/>
</dbReference>
<feature type="domain" description="Cytosolic fatty-acid binding proteins" evidence="2">
    <location>
        <begin position="5"/>
        <end position="22"/>
    </location>
</feature>
<dbReference type="PRINTS" id="PR00178">
    <property type="entry name" value="FATTYACIDBP"/>
</dbReference>
<organism evidence="3 4">
    <name type="scientific">Alectura lathami</name>
    <name type="common">Australian brush turkey</name>
    <dbReference type="NCBI Taxonomy" id="81907"/>
    <lineage>
        <taxon>Eukaryota</taxon>
        <taxon>Metazoa</taxon>
        <taxon>Chordata</taxon>
        <taxon>Craniata</taxon>
        <taxon>Vertebrata</taxon>
        <taxon>Euteleostomi</taxon>
        <taxon>Archelosauria</taxon>
        <taxon>Archosauria</taxon>
        <taxon>Dinosauria</taxon>
        <taxon>Saurischia</taxon>
        <taxon>Theropoda</taxon>
        <taxon>Coelurosauria</taxon>
        <taxon>Aves</taxon>
        <taxon>Neognathae</taxon>
        <taxon>Galloanserae</taxon>
        <taxon>Galliformes</taxon>
        <taxon>Megapodiidae</taxon>
        <taxon>Alectura</taxon>
    </lineage>
</organism>
<gene>
    <name evidence="3" type="primary">Fabp1</name>
    <name evidence="3" type="ORF">ALELAT_R12892</name>
</gene>